<comment type="caution">
    <text evidence="1">The sequence shown here is derived from an EMBL/GenBank/DDBJ whole genome shotgun (WGS) entry which is preliminary data.</text>
</comment>
<dbReference type="AlphaFoldDB" id="A0A179VCF5"/>
<dbReference type="EMBL" id="LQYE01000007">
    <property type="protein sequence ID" value="OAT69307.1"/>
    <property type="molecule type" value="Genomic_DNA"/>
</dbReference>
<accession>A0A179VCF5</accession>
<dbReference type="Proteomes" id="UP000186919">
    <property type="component" value="Unassembled WGS sequence"/>
</dbReference>
<sequence>MVEIDTSGLLTRLQAHSTSARKVPTTVRFWDYTLDRVSTQCERLKVKQSDMIEELVTAALDALENAVLPTENGSGRKDA</sequence>
<protein>
    <submittedName>
        <fullName evidence="1">Uncharacterized protein</fullName>
    </submittedName>
</protein>
<reference evidence="1 2" key="1">
    <citation type="submission" date="2016-01" db="EMBL/GenBank/DDBJ databases">
        <title>Mycobacterium immunogenum strain CD11_6 genome sequencing and assembly.</title>
        <authorList>
            <person name="Kaur G."/>
            <person name="Nair G.R."/>
            <person name="Mayilraj S."/>
        </authorList>
    </citation>
    <scope>NUCLEOTIDE SEQUENCE [LARGE SCALE GENOMIC DNA]</scope>
    <source>
        <strain evidence="1 2">CD11-6</strain>
    </source>
</reference>
<evidence type="ECO:0000313" key="2">
    <source>
        <dbReference type="Proteomes" id="UP000186919"/>
    </source>
</evidence>
<gene>
    <name evidence="1" type="ORF">AWB85_21315</name>
</gene>
<name>A0A179VCF5_9MYCO</name>
<organism evidence="1 2">
    <name type="scientific">Mycobacteroides immunogenum</name>
    <dbReference type="NCBI Taxonomy" id="83262"/>
    <lineage>
        <taxon>Bacteria</taxon>
        <taxon>Bacillati</taxon>
        <taxon>Actinomycetota</taxon>
        <taxon>Actinomycetes</taxon>
        <taxon>Mycobacteriales</taxon>
        <taxon>Mycobacteriaceae</taxon>
        <taxon>Mycobacteroides</taxon>
    </lineage>
</organism>
<evidence type="ECO:0000313" key="1">
    <source>
        <dbReference type="EMBL" id="OAT69307.1"/>
    </source>
</evidence>
<proteinExistence type="predicted"/>